<accession>A0A8J5T0N0</accession>
<dbReference type="AlphaFoldDB" id="A0A8J5T0N0"/>
<organism evidence="2 3">
    <name type="scientific">Zizania palustris</name>
    <name type="common">Northern wild rice</name>
    <dbReference type="NCBI Taxonomy" id="103762"/>
    <lineage>
        <taxon>Eukaryota</taxon>
        <taxon>Viridiplantae</taxon>
        <taxon>Streptophyta</taxon>
        <taxon>Embryophyta</taxon>
        <taxon>Tracheophyta</taxon>
        <taxon>Spermatophyta</taxon>
        <taxon>Magnoliopsida</taxon>
        <taxon>Liliopsida</taxon>
        <taxon>Poales</taxon>
        <taxon>Poaceae</taxon>
        <taxon>BOP clade</taxon>
        <taxon>Oryzoideae</taxon>
        <taxon>Oryzeae</taxon>
        <taxon>Zizaniinae</taxon>
        <taxon>Zizania</taxon>
    </lineage>
</organism>
<evidence type="ECO:0000256" key="1">
    <source>
        <dbReference type="SAM" id="MobiDB-lite"/>
    </source>
</evidence>
<reference evidence="2" key="2">
    <citation type="submission" date="2021-02" db="EMBL/GenBank/DDBJ databases">
        <authorList>
            <person name="Kimball J.A."/>
            <person name="Haas M.W."/>
            <person name="Macchietto M."/>
            <person name="Kono T."/>
            <person name="Duquette J."/>
            <person name="Shao M."/>
        </authorList>
    </citation>
    <scope>NUCLEOTIDE SEQUENCE</scope>
    <source>
        <tissue evidence="2">Fresh leaf tissue</tissue>
    </source>
</reference>
<evidence type="ECO:0000313" key="2">
    <source>
        <dbReference type="EMBL" id="KAG8071470.1"/>
    </source>
</evidence>
<dbReference type="EMBL" id="JAAALK010000283">
    <property type="protein sequence ID" value="KAG8071470.1"/>
    <property type="molecule type" value="Genomic_DNA"/>
</dbReference>
<protein>
    <submittedName>
        <fullName evidence="2">Uncharacterized protein</fullName>
    </submittedName>
</protein>
<proteinExistence type="predicted"/>
<dbReference type="Proteomes" id="UP000729402">
    <property type="component" value="Unassembled WGS sequence"/>
</dbReference>
<comment type="caution">
    <text evidence="2">The sequence shown here is derived from an EMBL/GenBank/DDBJ whole genome shotgun (WGS) entry which is preliminary data.</text>
</comment>
<keyword evidence="3" id="KW-1185">Reference proteome</keyword>
<feature type="region of interest" description="Disordered" evidence="1">
    <location>
        <begin position="26"/>
        <end position="50"/>
    </location>
</feature>
<reference evidence="2" key="1">
    <citation type="journal article" date="2021" name="bioRxiv">
        <title>Whole Genome Assembly and Annotation of Northern Wild Rice, Zizania palustris L., Supports a Whole Genome Duplication in the Zizania Genus.</title>
        <authorList>
            <person name="Haas M."/>
            <person name="Kono T."/>
            <person name="Macchietto M."/>
            <person name="Millas R."/>
            <person name="McGilp L."/>
            <person name="Shao M."/>
            <person name="Duquette J."/>
            <person name="Hirsch C.N."/>
            <person name="Kimball J."/>
        </authorList>
    </citation>
    <scope>NUCLEOTIDE SEQUENCE</scope>
    <source>
        <tissue evidence="2">Fresh leaf tissue</tissue>
    </source>
</reference>
<evidence type="ECO:0000313" key="3">
    <source>
        <dbReference type="Proteomes" id="UP000729402"/>
    </source>
</evidence>
<name>A0A8J5T0N0_ZIZPA</name>
<sequence length="139" mass="15178">MASFLASWPGGAGEHSRFVRNGCARMPTASSRKQPHRRTENGVSPRGARCSRRRRSALVDAIAWRPSTDHDAALQLPDRSAGMVDPPGFAPAVRPIDEIAARGKKLIDFTSARLLNLIEISGRTLGNPCVPIDIRTYFT</sequence>
<gene>
    <name evidence="2" type="ORF">GUJ93_ZPchr0006g45494</name>
</gene>